<name>A0A4U9TLC6_SERFO</name>
<protein>
    <submittedName>
        <fullName evidence="1">Uncharacterized protein</fullName>
    </submittedName>
</protein>
<sequence>MAQTTMTGWALCLSSSPKLPVFDLARRQVDRVGDMASAEIITGTGIYHYRVFFINQASSFTAGDLFNLGRNGS</sequence>
<evidence type="ECO:0000313" key="1">
    <source>
        <dbReference type="EMBL" id="VTR18862.1"/>
    </source>
</evidence>
<dbReference type="AlphaFoldDB" id="A0A4U9TLC6"/>
<organism evidence="1">
    <name type="scientific">Serratia fonticola</name>
    <dbReference type="NCBI Taxonomy" id="47917"/>
    <lineage>
        <taxon>Bacteria</taxon>
        <taxon>Pseudomonadati</taxon>
        <taxon>Pseudomonadota</taxon>
        <taxon>Gammaproteobacteria</taxon>
        <taxon>Enterobacterales</taxon>
        <taxon>Yersiniaceae</taxon>
        <taxon>Serratia</taxon>
    </lineage>
</organism>
<gene>
    <name evidence="1" type="ORF">NCTC12965_00660</name>
</gene>
<dbReference type="EMBL" id="CABEEZ010000019">
    <property type="protein sequence ID" value="VTR18862.1"/>
    <property type="molecule type" value="Genomic_DNA"/>
</dbReference>
<reference evidence="1" key="1">
    <citation type="submission" date="2019-05" db="EMBL/GenBank/DDBJ databases">
        <authorList>
            <consortium name="Pathogen Informatics"/>
        </authorList>
    </citation>
    <scope>NUCLEOTIDE SEQUENCE [LARGE SCALE GENOMIC DNA]</scope>
    <source>
        <strain evidence="1">NCTC12965</strain>
    </source>
</reference>
<accession>A0A4U9TLC6</accession>
<proteinExistence type="predicted"/>